<gene>
    <name evidence="2" type="ORF">OSTQU699_LOCUS9472</name>
</gene>
<dbReference type="Proteomes" id="UP000708148">
    <property type="component" value="Unassembled WGS sequence"/>
</dbReference>
<evidence type="ECO:0008006" key="4">
    <source>
        <dbReference type="Google" id="ProtNLM"/>
    </source>
</evidence>
<evidence type="ECO:0000313" key="3">
    <source>
        <dbReference type="Proteomes" id="UP000708148"/>
    </source>
</evidence>
<organism evidence="2 3">
    <name type="scientific">Ostreobium quekettii</name>
    <dbReference type="NCBI Taxonomy" id="121088"/>
    <lineage>
        <taxon>Eukaryota</taxon>
        <taxon>Viridiplantae</taxon>
        <taxon>Chlorophyta</taxon>
        <taxon>core chlorophytes</taxon>
        <taxon>Ulvophyceae</taxon>
        <taxon>TCBD clade</taxon>
        <taxon>Bryopsidales</taxon>
        <taxon>Ostreobineae</taxon>
        <taxon>Ostreobiaceae</taxon>
        <taxon>Ostreobium</taxon>
    </lineage>
</organism>
<comment type="caution">
    <text evidence="2">The sequence shown here is derived from an EMBL/GenBank/DDBJ whole genome shotgun (WGS) entry which is preliminary data.</text>
</comment>
<evidence type="ECO:0000313" key="2">
    <source>
        <dbReference type="EMBL" id="CAD7704111.1"/>
    </source>
</evidence>
<dbReference type="EMBL" id="CAJHUC010002640">
    <property type="protein sequence ID" value="CAD7704111.1"/>
    <property type="molecule type" value="Genomic_DNA"/>
</dbReference>
<keyword evidence="3" id="KW-1185">Reference proteome</keyword>
<protein>
    <recommendedName>
        <fullName evidence="4">Kazal-like domain-containing protein</fullName>
    </recommendedName>
</protein>
<keyword evidence="1" id="KW-1133">Transmembrane helix</keyword>
<name>A0A8S1JAI8_9CHLO</name>
<accession>A0A8S1JAI8</accession>
<sequence length="78" mass="7905">EDHGFQRCVAACKPANEVCSESTGEKYPSSCHARCSGATSIIACGGVATDGDRNGASATAIGAVVSMLSTLFAFFTLV</sequence>
<dbReference type="AlphaFoldDB" id="A0A8S1JAI8"/>
<evidence type="ECO:0000256" key="1">
    <source>
        <dbReference type="SAM" id="Phobius"/>
    </source>
</evidence>
<feature type="non-terminal residue" evidence="2">
    <location>
        <position position="1"/>
    </location>
</feature>
<reference evidence="2" key="1">
    <citation type="submission" date="2020-12" db="EMBL/GenBank/DDBJ databases">
        <authorList>
            <person name="Iha C."/>
        </authorList>
    </citation>
    <scope>NUCLEOTIDE SEQUENCE</scope>
</reference>
<proteinExistence type="predicted"/>
<keyword evidence="1" id="KW-0812">Transmembrane</keyword>
<keyword evidence="1" id="KW-0472">Membrane</keyword>
<feature type="transmembrane region" description="Helical" evidence="1">
    <location>
        <begin position="56"/>
        <end position="77"/>
    </location>
</feature>